<evidence type="ECO:0000256" key="2">
    <source>
        <dbReference type="ARBA" id="ARBA00006645"/>
    </source>
</evidence>
<keyword evidence="5" id="KW-0238">DNA-binding</keyword>
<organism evidence="9 10">
    <name type="scientific">Stenotrophomonas capsici</name>
    <dbReference type="NCBI Taxonomy" id="3110230"/>
    <lineage>
        <taxon>Bacteria</taxon>
        <taxon>Pseudomonadati</taxon>
        <taxon>Pseudomonadota</taxon>
        <taxon>Gammaproteobacteria</taxon>
        <taxon>Lysobacterales</taxon>
        <taxon>Lysobacteraceae</taxon>
        <taxon>Stenotrophomonas</taxon>
    </lineage>
</organism>
<proteinExistence type="inferred from homology"/>
<dbReference type="Pfam" id="PF21338">
    <property type="entry name" value="Top1B_N_bact"/>
    <property type="match status" value="1"/>
</dbReference>
<dbReference type="SUPFAM" id="SSF55869">
    <property type="entry name" value="DNA topoisomerase I domain"/>
    <property type="match status" value="1"/>
</dbReference>
<feature type="domain" description="DNA topoisomerase IB N-terminal" evidence="8">
    <location>
        <begin position="23"/>
        <end position="71"/>
    </location>
</feature>
<dbReference type="Gene3D" id="3.30.66.10">
    <property type="entry name" value="DNA topoisomerase I domain"/>
    <property type="match status" value="1"/>
</dbReference>
<dbReference type="InterPro" id="IPR001631">
    <property type="entry name" value="TopoI"/>
</dbReference>
<dbReference type="Proteomes" id="UP001301653">
    <property type="component" value="Unassembled WGS sequence"/>
</dbReference>
<evidence type="ECO:0000256" key="5">
    <source>
        <dbReference type="ARBA" id="ARBA00023125"/>
    </source>
</evidence>
<keyword evidence="4" id="KW-0799">Topoisomerase</keyword>
<protein>
    <recommendedName>
        <fullName evidence="3">DNA topoisomerase</fullName>
        <ecNumber evidence="3">5.6.2.1</ecNumber>
    </recommendedName>
</protein>
<dbReference type="Gene3D" id="1.10.132.120">
    <property type="match status" value="1"/>
</dbReference>
<accession>A0ABU5V0A2</accession>
<sequence length="337" mass="37057">MGAGLRYVSDDAPGIRRLRCGRGFRYVHANGKPVVQAATLERIRSLTIPPAYRDVWICAAPDGHLQATGRDARGRKQYRYHPDWTRRRSADKFAHLVEFGTALPHLRRQVRADLRLPGLPREKVLALVIAVMGRTLARVGNDAYARGNGSYGLTTLRNRHLGRCAGGGLLLEFTGKSGRRQRHAIDDPQLVRLLRRCQELPGQSLFQYVDAQGTAVPIDSGDINHYLRQAMGGAFSAKDFRTWGGTAAAAFELARYAADPAAAATVERQVMDAVAAVLGNTTAVCRRAYVDPCVFDAWHAGALEPLRTLRGARARESAVLRILRAHHRNGKGAGRTR</sequence>
<evidence type="ECO:0000259" key="8">
    <source>
        <dbReference type="Pfam" id="PF21338"/>
    </source>
</evidence>
<dbReference type="InterPro" id="IPR035447">
    <property type="entry name" value="DNA_topo_I_N_sf"/>
</dbReference>
<dbReference type="PROSITE" id="PS52038">
    <property type="entry name" value="TOPO_IB_2"/>
    <property type="match status" value="1"/>
</dbReference>
<reference evidence="9 10" key="1">
    <citation type="submission" date="2023-12" db="EMBL/GenBank/DDBJ databases">
        <title>Stenotrophomonas guangdongensis sp. nov., isolated from wilted pepper plants (Capsicum annuum).</title>
        <authorList>
            <person name="Qiu M."/>
            <person name="Li Y."/>
            <person name="Liu Q."/>
            <person name="Zhang X."/>
            <person name="Huang Y."/>
            <person name="Guo R."/>
            <person name="Hu M."/>
            <person name="Zhou J."/>
            <person name="Zhou X."/>
        </authorList>
    </citation>
    <scope>NUCLEOTIDE SEQUENCE [LARGE SCALE GENOMIC DNA]</scope>
    <source>
        <strain evidence="9 10">MH1</strain>
    </source>
</reference>
<dbReference type="PRINTS" id="PR00416">
    <property type="entry name" value="EUTPISMRASEI"/>
</dbReference>
<dbReference type="EMBL" id="JAYFUH010000061">
    <property type="protein sequence ID" value="MEA5666742.1"/>
    <property type="molecule type" value="Genomic_DNA"/>
</dbReference>
<comment type="catalytic activity">
    <reaction evidence="1">
        <text>ATP-independent breakage of single-stranded DNA, followed by passage and rejoining.</text>
        <dbReference type="EC" id="5.6.2.1"/>
    </reaction>
</comment>
<dbReference type="Gene3D" id="3.90.15.10">
    <property type="entry name" value="Topoisomerase I, Chain A, domain 3"/>
    <property type="match status" value="1"/>
</dbReference>
<dbReference type="Pfam" id="PF01028">
    <property type="entry name" value="Topoisom_I"/>
    <property type="match status" value="1"/>
</dbReference>
<dbReference type="InterPro" id="IPR014711">
    <property type="entry name" value="TopoI_cat_a-hlx-sub_euk"/>
</dbReference>
<evidence type="ECO:0000259" key="7">
    <source>
        <dbReference type="Pfam" id="PF01028"/>
    </source>
</evidence>
<evidence type="ECO:0000313" key="9">
    <source>
        <dbReference type="EMBL" id="MEA5666742.1"/>
    </source>
</evidence>
<dbReference type="SUPFAM" id="SSF56349">
    <property type="entry name" value="DNA breaking-rejoining enzymes"/>
    <property type="match status" value="1"/>
</dbReference>
<keyword evidence="6" id="KW-0413">Isomerase</keyword>
<comment type="caution">
    <text evidence="9">The sequence shown here is derived from an EMBL/GenBank/DDBJ whole genome shotgun (WGS) entry which is preliminary data.</text>
</comment>
<evidence type="ECO:0000256" key="1">
    <source>
        <dbReference type="ARBA" id="ARBA00000213"/>
    </source>
</evidence>
<dbReference type="RefSeq" id="WP_323438002.1">
    <property type="nucleotide sequence ID" value="NZ_JAYFUH010000061.1"/>
</dbReference>
<evidence type="ECO:0000256" key="3">
    <source>
        <dbReference type="ARBA" id="ARBA00012891"/>
    </source>
</evidence>
<gene>
    <name evidence="9" type="ORF">VA603_04230</name>
</gene>
<dbReference type="InterPro" id="IPR013500">
    <property type="entry name" value="TopoI_cat_euk"/>
</dbReference>
<evidence type="ECO:0000313" key="10">
    <source>
        <dbReference type="Proteomes" id="UP001301653"/>
    </source>
</evidence>
<evidence type="ECO:0000256" key="6">
    <source>
        <dbReference type="ARBA" id="ARBA00023235"/>
    </source>
</evidence>
<dbReference type="EC" id="5.6.2.1" evidence="3"/>
<feature type="domain" description="DNA topoisomerase I catalytic core eukaryotic-type" evidence="7">
    <location>
        <begin position="87"/>
        <end position="284"/>
    </location>
</feature>
<comment type="similarity">
    <text evidence="2">Belongs to the type IB topoisomerase family.</text>
</comment>
<dbReference type="InterPro" id="IPR049331">
    <property type="entry name" value="Top1B_N_bact"/>
</dbReference>
<name>A0ABU5V0A2_9GAMM</name>
<keyword evidence="10" id="KW-1185">Reference proteome</keyword>
<dbReference type="InterPro" id="IPR011010">
    <property type="entry name" value="DNA_brk_join_enz"/>
</dbReference>
<evidence type="ECO:0000256" key="4">
    <source>
        <dbReference type="ARBA" id="ARBA00023029"/>
    </source>
</evidence>